<reference evidence="1 2" key="1">
    <citation type="submission" date="2024-10" db="EMBL/GenBank/DDBJ databases">
        <authorList>
            <person name="Kim D."/>
        </authorList>
    </citation>
    <scope>NUCLEOTIDE SEQUENCE [LARGE SCALE GENOMIC DNA]</scope>
    <source>
        <strain evidence="1">BH-2024</strain>
    </source>
</reference>
<protein>
    <submittedName>
        <fullName evidence="1">Uncharacterized protein</fullName>
    </submittedName>
</protein>
<keyword evidence="2" id="KW-1185">Reference proteome</keyword>
<dbReference type="Proteomes" id="UP001620626">
    <property type="component" value="Unassembled WGS sequence"/>
</dbReference>
<sequence length="111" mass="12054">MERRGKGRRNIFGWGKAKKSEQRWHGTGGIKPGVGIFDGVPLTGAITHFSPIRRLIGSSPSPPWLALSLPNLLVYPPSEMVGLPPADGWPRQFLHGHLGGESERDAPNALI</sequence>
<gene>
    <name evidence="1" type="ORF">niasHT_015346</name>
</gene>
<dbReference type="EMBL" id="JBICBT010000590">
    <property type="protein sequence ID" value="KAL3108424.1"/>
    <property type="molecule type" value="Genomic_DNA"/>
</dbReference>
<accession>A0ABD2L022</accession>
<evidence type="ECO:0000313" key="1">
    <source>
        <dbReference type="EMBL" id="KAL3108424.1"/>
    </source>
</evidence>
<organism evidence="1 2">
    <name type="scientific">Heterodera trifolii</name>
    <dbReference type="NCBI Taxonomy" id="157864"/>
    <lineage>
        <taxon>Eukaryota</taxon>
        <taxon>Metazoa</taxon>
        <taxon>Ecdysozoa</taxon>
        <taxon>Nematoda</taxon>
        <taxon>Chromadorea</taxon>
        <taxon>Rhabditida</taxon>
        <taxon>Tylenchina</taxon>
        <taxon>Tylenchomorpha</taxon>
        <taxon>Tylenchoidea</taxon>
        <taxon>Heteroderidae</taxon>
        <taxon>Heteroderinae</taxon>
        <taxon>Heterodera</taxon>
    </lineage>
</organism>
<comment type="caution">
    <text evidence="1">The sequence shown here is derived from an EMBL/GenBank/DDBJ whole genome shotgun (WGS) entry which is preliminary data.</text>
</comment>
<proteinExistence type="predicted"/>
<evidence type="ECO:0000313" key="2">
    <source>
        <dbReference type="Proteomes" id="UP001620626"/>
    </source>
</evidence>
<name>A0ABD2L022_9BILA</name>
<dbReference type="AlphaFoldDB" id="A0ABD2L022"/>